<dbReference type="Proteomes" id="UP000619788">
    <property type="component" value="Unassembled WGS sequence"/>
</dbReference>
<sequence length="150" mass="16877">MDITDIAELVAGPGYEIQEAEVEGLDLFIDESDPSIMLLDPEGDFHLPQELERLSIGARLWDLSWSVNGHSSLVYAADGRIRLTMPDLDPQRIHGPDPQALDHLLRLLLEPFIRLPKASAMALVQMDSGAHLDLAWLDERQRKVIFKPDM</sequence>
<organism evidence="1 2">
    <name type="scientific">Planobispora siamensis</name>
    <dbReference type="NCBI Taxonomy" id="936338"/>
    <lineage>
        <taxon>Bacteria</taxon>
        <taxon>Bacillati</taxon>
        <taxon>Actinomycetota</taxon>
        <taxon>Actinomycetes</taxon>
        <taxon>Streptosporangiales</taxon>
        <taxon>Streptosporangiaceae</taxon>
        <taxon>Planobispora</taxon>
    </lineage>
</organism>
<protein>
    <submittedName>
        <fullName evidence="1">Uncharacterized protein</fullName>
    </submittedName>
</protein>
<accession>A0A8J3SEY2</accession>
<keyword evidence="2" id="KW-1185">Reference proteome</keyword>
<gene>
    <name evidence="1" type="ORF">Psi01_22770</name>
</gene>
<dbReference type="EMBL" id="BOOJ01000022">
    <property type="protein sequence ID" value="GIH91647.1"/>
    <property type="molecule type" value="Genomic_DNA"/>
</dbReference>
<evidence type="ECO:0000313" key="1">
    <source>
        <dbReference type="EMBL" id="GIH91647.1"/>
    </source>
</evidence>
<comment type="caution">
    <text evidence="1">The sequence shown here is derived from an EMBL/GenBank/DDBJ whole genome shotgun (WGS) entry which is preliminary data.</text>
</comment>
<proteinExistence type="predicted"/>
<name>A0A8J3SEY2_9ACTN</name>
<evidence type="ECO:0000313" key="2">
    <source>
        <dbReference type="Proteomes" id="UP000619788"/>
    </source>
</evidence>
<dbReference type="AlphaFoldDB" id="A0A8J3SEY2"/>
<reference evidence="1 2" key="1">
    <citation type="submission" date="2021-01" db="EMBL/GenBank/DDBJ databases">
        <title>Whole genome shotgun sequence of Planobispora siamensis NBRC 107568.</title>
        <authorList>
            <person name="Komaki H."/>
            <person name="Tamura T."/>
        </authorList>
    </citation>
    <scope>NUCLEOTIDE SEQUENCE [LARGE SCALE GENOMIC DNA]</scope>
    <source>
        <strain evidence="1 2">NBRC 107568</strain>
    </source>
</reference>